<name>A0A915KE79_ROMCU</name>
<feature type="region of interest" description="Disordered" evidence="12">
    <location>
        <begin position="72"/>
        <end position="93"/>
    </location>
</feature>
<dbReference type="SUPFAM" id="SSF55804">
    <property type="entry name" value="Phoshotransferase/anion transport protein"/>
    <property type="match status" value="1"/>
</dbReference>
<dbReference type="GO" id="GO:0015701">
    <property type="term" value="P:bicarbonate transport"/>
    <property type="evidence" value="ECO:0007669"/>
    <property type="project" value="TreeGrafter"/>
</dbReference>
<feature type="transmembrane region" description="Helical" evidence="11">
    <location>
        <begin position="873"/>
        <end position="896"/>
    </location>
</feature>
<evidence type="ECO:0000256" key="7">
    <source>
        <dbReference type="ARBA" id="ARBA00022989"/>
    </source>
</evidence>
<evidence type="ECO:0000259" key="14">
    <source>
        <dbReference type="Pfam" id="PF07565"/>
    </source>
</evidence>
<feature type="transmembrane region" description="Helical" evidence="11">
    <location>
        <begin position="557"/>
        <end position="576"/>
    </location>
</feature>
<proteinExistence type="inferred from homology"/>
<dbReference type="Proteomes" id="UP000887565">
    <property type="component" value="Unplaced"/>
</dbReference>
<dbReference type="Pfam" id="PF00955">
    <property type="entry name" value="HCO3_cotransp"/>
    <property type="match status" value="1"/>
</dbReference>
<evidence type="ECO:0000256" key="1">
    <source>
        <dbReference type="ARBA" id="ARBA00004651"/>
    </source>
</evidence>
<evidence type="ECO:0000256" key="10">
    <source>
        <dbReference type="ARBA" id="ARBA00049347"/>
    </source>
</evidence>
<dbReference type="PANTHER" id="PTHR11453">
    <property type="entry name" value="ANION EXCHANGE PROTEIN"/>
    <property type="match status" value="1"/>
</dbReference>
<dbReference type="PANTHER" id="PTHR11453:SF47">
    <property type="entry name" value="ANION EXCHANGE PROTEIN"/>
    <property type="match status" value="1"/>
</dbReference>
<comment type="caution">
    <text evidence="11">Lacks conserved residue(s) required for the propagation of feature annotation.</text>
</comment>
<evidence type="ECO:0000256" key="4">
    <source>
        <dbReference type="ARBA" id="ARBA00022475"/>
    </source>
</evidence>
<dbReference type="PRINTS" id="PR00165">
    <property type="entry name" value="ANIONEXCHNGR"/>
</dbReference>
<keyword evidence="3 11" id="KW-0813">Transport</keyword>
<comment type="similarity">
    <text evidence="2 11">Belongs to the anion exchanger (TC 2.A.31) family.</text>
</comment>
<dbReference type="WBParaSite" id="nRc.2.0.1.t37098-RA">
    <property type="protein sequence ID" value="nRc.2.0.1.t37098-RA"/>
    <property type="gene ID" value="nRc.2.0.1.g37098"/>
</dbReference>
<evidence type="ECO:0000256" key="11">
    <source>
        <dbReference type="RuleBase" id="RU362035"/>
    </source>
</evidence>
<feature type="transmembrane region" description="Helical" evidence="11">
    <location>
        <begin position="833"/>
        <end position="852"/>
    </location>
</feature>
<dbReference type="FunFam" id="1.10.287.570:FF:000001">
    <property type="entry name" value="Anion exchange protein"/>
    <property type="match status" value="1"/>
</dbReference>
<protein>
    <recommendedName>
        <fullName evidence="11">Anion exchange protein</fullName>
    </recommendedName>
</protein>
<evidence type="ECO:0000256" key="8">
    <source>
        <dbReference type="ARBA" id="ARBA00023065"/>
    </source>
</evidence>
<dbReference type="InterPro" id="IPR003020">
    <property type="entry name" value="HCO3_transpt_euk"/>
</dbReference>
<keyword evidence="7 11" id="KW-1133">Transmembrane helix</keyword>
<evidence type="ECO:0000256" key="5">
    <source>
        <dbReference type="ARBA" id="ARBA00022681"/>
    </source>
</evidence>
<dbReference type="AlphaFoldDB" id="A0A915KE79"/>
<evidence type="ECO:0000256" key="3">
    <source>
        <dbReference type="ARBA" id="ARBA00022448"/>
    </source>
</evidence>
<dbReference type="Gene3D" id="1.10.287.570">
    <property type="entry name" value="Helical hairpin bin"/>
    <property type="match status" value="1"/>
</dbReference>
<keyword evidence="5" id="KW-0039">Anion exchange</keyword>
<keyword evidence="9 11" id="KW-0472">Membrane</keyword>
<dbReference type="InterPro" id="IPR016152">
    <property type="entry name" value="PTrfase/Anion_transptr"/>
</dbReference>
<sequence>MENENHNKHPPPKGTSSFHRERVKFKLGSISDECQILMYDNSPSVVGRKEVEVMHDSRSFFPRPSLGSLDVNFQRDEPYSAPRGRRNSIDRLSCSSNQDKYPVPPIKEYVLARVFVELFSLQSSESGVGQWEETGRWIKYEEDVEGVDHHWGRPHVPFLTFHSLIQLRHCFSKGVILLDLKSKNFDDILDTMVREMKDQKILDDSRANIIMKILSQNHKHIAENYSFFKSRTYSALPDQIACASAHKKTRASRSSCHLKNEGIIDQSTNDHQSTTNIRALRRLSKQVSFFKKMSTLGSGGSGHPDEQDIMYRLPFNAESAQIFVGEVPELLRVKFSMIRLSTACYLPEILDAPIPVKFLFIVLGPKLIDVDYHEIGRSLATLMANENFKVYRMLPFKQTDFLNAIDSFVDQSVVMPPVEIDRRSLITVDDIKKALRRRRKCSHFHQSGNHEDDESSINENNNNNICRKICDHGKADYSGENDKMIVDRAKYGANDMERSLIKTNGVQPKTKESRRRRDPLRKTGRIFGGLLDDLKFRFRDYKTDLTDAFHFQCLTSLFFMFFASVAPAISFGGLMGDKTDGLIGTSETLLAQCICGIIWGLFSCQPMLVMAATGPVVVFEASLYKFSIDNGLEFMVLRFWSSVWLFLICSVCVCFEGSRMVRHVTRFTEDIFATLIPLIFVYESFKFALKNFSQHPLLPLESYCISTMNDSSSIFDSKSNFTSRNDSKDKTIKNFTYNQPDTALLSAVLLFSTFIIAFKLRQLRNSHFFGRTLRRAIGDFGVPISILVVVMLYTLCFNVPYVEQLDIPDSFSTTIPKRGWIIWPLGVNKRFPIWAIFAALVPAFFVFILLFVELEITQSLLSAPDRGLRKGTGFHFDLVLLGVCAVVCAAFGLPWMCAAAVQSLAHSSSLT</sequence>
<dbReference type="InterPro" id="IPR013769">
    <property type="entry name" value="Band3_cytoplasmic_dom"/>
</dbReference>
<dbReference type="Gene3D" id="3.40.930.10">
    <property type="entry name" value="Mannitol-specific EII, Chain A"/>
    <property type="match status" value="1"/>
</dbReference>
<dbReference type="Pfam" id="PF07565">
    <property type="entry name" value="Band_3_cyto"/>
    <property type="match status" value="1"/>
</dbReference>
<accession>A0A915KE79</accession>
<dbReference type="NCBIfam" id="TIGR00834">
    <property type="entry name" value="ae"/>
    <property type="match status" value="1"/>
</dbReference>
<dbReference type="GO" id="GO:0005452">
    <property type="term" value="F:solute:inorganic anion antiporter activity"/>
    <property type="evidence" value="ECO:0007669"/>
    <property type="project" value="InterPro"/>
</dbReference>
<comment type="catalytic activity">
    <reaction evidence="10">
        <text>hydrogencarbonate(in) + chloride(out) = hydrogencarbonate(out) + chloride(in)</text>
        <dbReference type="Rhea" id="RHEA:72363"/>
        <dbReference type="ChEBI" id="CHEBI:17544"/>
        <dbReference type="ChEBI" id="CHEBI:17996"/>
    </reaction>
</comment>
<feature type="transmembrane region" description="Helical" evidence="11">
    <location>
        <begin position="588"/>
        <end position="619"/>
    </location>
</feature>
<evidence type="ECO:0000256" key="2">
    <source>
        <dbReference type="ARBA" id="ARBA00010993"/>
    </source>
</evidence>
<evidence type="ECO:0000313" key="16">
    <source>
        <dbReference type="WBParaSite" id="nRc.2.0.1.t37098-RA"/>
    </source>
</evidence>
<dbReference type="PRINTS" id="PR01231">
    <property type="entry name" value="HCO3TRNSPORT"/>
</dbReference>
<evidence type="ECO:0000256" key="6">
    <source>
        <dbReference type="ARBA" id="ARBA00022692"/>
    </source>
</evidence>
<evidence type="ECO:0000259" key="13">
    <source>
        <dbReference type="Pfam" id="PF00955"/>
    </source>
</evidence>
<dbReference type="InterPro" id="IPR001717">
    <property type="entry name" value="Anion_exchange"/>
</dbReference>
<feature type="region of interest" description="Disordered" evidence="12">
    <location>
        <begin position="1"/>
        <end position="21"/>
    </location>
</feature>
<dbReference type="GO" id="GO:0005886">
    <property type="term" value="C:plasma membrane"/>
    <property type="evidence" value="ECO:0007669"/>
    <property type="project" value="UniProtKB-SubCell"/>
</dbReference>
<feature type="transmembrane region" description="Helical" evidence="11">
    <location>
        <begin position="780"/>
        <end position="801"/>
    </location>
</feature>
<feature type="transmembrane region" description="Helical" evidence="11">
    <location>
        <begin position="743"/>
        <end position="760"/>
    </location>
</feature>
<dbReference type="OMA" id="YNANERD"/>
<reference evidence="16" key="1">
    <citation type="submission" date="2022-11" db="UniProtKB">
        <authorList>
            <consortium name="WormBaseParasite"/>
        </authorList>
    </citation>
    <scope>IDENTIFICATION</scope>
</reference>
<evidence type="ECO:0000256" key="9">
    <source>
        <dbReference type="ARBA" id="ARBA00023136"/>
    </source>
</evidence>
<dbReference type="GO" id="GO:0008509">
    <property type="term" value="F:monoatomic anion transmembrane transporter activity"/>
    <property type="evidence" value="ECO:0007669"/>
    <property type="project" value="InterPro"/>
</dbReference>
<feature type="domain" description="Band 3 cytoplasmic" evidence="14">
    <location>
        <begin position="113"/>
        <end position="421"/>
    </location>
</feature>
<feature type="transmembrane region" description="Helical" evidence="11">
    <location>
        <begin position="639"/>
        <end position="658"/>
    </location>
</feature>
<keyword evidence="4" id="KW-1003">Cell membrane</keyword>
<feature type="transmembrane region" description="Helical" evidence="11">
    <location>
        <begin position="670"/>
        <end position="689"/>
    </location>
</feature>
<keyword evidence="8 11" id="KW-0406">Ion transport</keyword>
<keyword evidence="6 11" id="KW-0812">Transmembrane</keyword>
<organism evidence="15 16">
    <name type="scientific">Romanomermis culicivorax</name>
    <name type="common">Nematode worm</name>
    <dbReference type="NCBI Taxonomy" id="13658"/>
    <lineage>
        <taxon>Eukaryota</taxon>
        <taxon>Metazoa</taxon>
        <taxon>Ecdysozoa</taxon>
        <taxon>Nematoda</taxon>
        <taxon>Enoplea</taxon>
        <taxon>Dorylaimia</taxon>
        <taxon>Mermithida</taxon>
        <taxon>Mermithoidea</taxon>
        <taxon>Mermithidae</taxon>
        <taxon>Romanomermis</taxon>
    </lineage>
</organism>
<dbReference type="InterPro" id="IPR011531">
    <property type="entry name" value="HCO3_transpt-like_TM_dom"/>
</dbReference>
<feature type="domain" description="Bicarbonate transporter-like transmembrane" evidence="13">
    <location>
        <begin position="525"/>
        <end position="911"/>
    </location>
</feature>
<dbReference type="GO" id="GO:0051453">
    <property type="term" value="P:regulation of intracellular pH"/>
    <property type="evidence" value="ECO:0007669"/>
    <property type="project" value="TreeGrafter"/>
</dbReference>
<evidence type="ECO:0000256" key="12">
    <source>
        <dbReference type="SAM" id="MobiDB-lite"/>
    </source>
</evidence>
<comment type="subcellular location">
    <subcellularLocation>
        <location evidence="1">Cell membrane</location>
        <topology evidence="1">Multi-pass membrane protein</topology>
    </subcellularLocation>
    <subcellularLocation>
        <location evidence="11">Membrane</location>
        <topology evidence="11">Multi-pass membrane protein</topology>
    </subcellularLocation>
</comment>
<keyword evidence="15" id="KW-1185">Reference proteome</keyword>
<evidence type="ECO:0000313" key="15">
    <source>
        <dbReference type="Proteomes" id="UP000887565"/>
    </source>
</evidence>